<evidence type="ECO:0000313" key="2">
    <source>
        <dbReference type="EMBL" id="MPC96955.1"/>
    </source>
</evidence>
<comment type="caution">
    <text evidence="2">The sequence shown here is derived from an EMBL/GenBank/DDBJ whole genome shotgun (WGS) entry which is preliminary data.</text>
</comment>
<reference evidence="2 3" key="1">
    <citation type="submission" date="2019-05" db="EMBL/GenBank/DDBJ databases">
        <title>Another draft genome of Portunus trituberculatus and its Hox gene families provides insights of decapod evolution.</title>
        <authorList>
            <person name="Jeong J.-H."/>
            <person name="Song I."/>
            <person name="Kim S."/>
            <person name="Choi T."/>
            <person name="Kim D."/>
            <person name="Ryu S."/>
            <person name="Kim W."/>
        </authorList>
    </citation>
    <scope>NUCLEOTIDE SEQUENCE [LARGE SCALE GENOMIC DNA]</scope>
    <source>
        <tissue evidence="2">Muscle</tissue>
    </source>
</reference>
<evidence type="ECO:0000313" key="3">
    <source>
        <dbReference type="Proteomes" id="UP000324222"/>
    </source>
</evidence>
<organism evidence="2 3">
    <name type="scientific">Portunus trituberculatus</name>
    <name type="common">Swimming crab</name>
    <name type="synonym">Neptunus trituberculatus</name>
    <dbReference type="NCBI Taxonomy" id="210409"/>
    <lineage>
        <taxon>Eukaryota</taxon>
        <taxon>Metazoa</taxon>
        <taxon>Ecdysozoa</taxon>
        <taxon>Arthropoda</taxon>
        <taxon>Crustacea</taxon>
        <taxon>Multicrustacea</taxon>
        <taxon>Malacostraca</taxon>
        <taxon>Eumalacostraca</taxon>
        <taxon>Eucarida</taxon>
        <taxon>Decapoda</taxon>
        <taxon>Pleocyemata</taxon>
        <taxon>Brachyura</taxon>
        <taxon>Eubrachyura</taxon>
        <taxon>Portunoidea</taxon>
        <taxon>Portunidae</taxon>
        <taxon>Portuninae</taxon>
        <taxon>Portunus</taxon>
    </lineage>
</organism>
<feature type="region of interest" description="Disordered" evidence="1">
    <location>
        <begin position="27"/>
        <end position="60"/>
    </location>
</feature>
<evidence type="ECO:0000256" key="1">
    <source>
        <dbReference type="SAM" id="MobiDB-lite"/>
    </source>
</evidence>
<keyword evidence="3" id="KW-1185">Reference proteome</keyword>
<proteinExistence type="predicted"/>
<sequence length="60" mass="6680">MGGDPAVGGGGVEAKARRCWQWWLWGENDGNDDKRVKNEKLVCDDKTSQEGKARAHPGRR</sequence>
<feature type="compositionally biased region" description="Basic and acidic residues" evidence="1">
    <location>
        <begin position="31"/>
        <end position="53"/>
    </location>
</feature>
<dbReference type="EMBL" id="VSRR010108002">
    <property type="protein sequence ID" value="MPC96955.1"/>
    <property type="molecule type" value="Genomic_DNA"/>
</dbReference>
<gene>
    <name evidence="2" type="ORF">E2C01_092238</name>
</gene>
<protein>
    <submittedName>
        <fullName evidence="2">Uncharacterized protein</fullName>
    </submittedName>
</protein>
<dbReference type="AlphaFoldDB" id="A0A5B7JQV3"/>
<accession>A0A5B7JQV3</accession>
<name>A0A5B7JQV3_PORTR</name>
<dbReference type="Proteomes" id="UP000324222">
    <property type="component" value="Unassembled WGS sequence"/>
</dbReference>